<sequence>MGPRGNYVAVAARRDVATTARPSRGPSTPALEGRVMNSTTAALLRRGRRADLCYTLLYTYPHDILHIGTKFCIKKYEIPDQPCRFFNQVRVIPITHHHAVTQRLPASTPRRSGCGYLGSFPVAGGEPATRGDEVSAHLHLMKFDACSDAAS</sequence>
<dbReference type="OrthoDB" id="7472190at2759"/>
<gene>
    <name evidence="1" type="ORF">CINC_LOCUS11615</name>
</gene>
<proteinExistence type="predicted"/>
<dbReference type="AlphaFoldDB" id="A0A9N8KR49"/>
<evidence type="ECO:0000313" key="2">
    <source>
        <dbReference type="Proteomes" id="UP001154114"/>
    </source>
</evidence>
<keyword evidence="2" id="KW-1185">Reference proteome</keyword>
<dbReference type="Proteomes" id="UP001154114">
    <property type="component" value="Chromosome 6"/>
</dbReference>
<accession>A0A9N8KR49</accession>
<reference evidence="1" key="1">
    <citation type="submission" date="2021-12" db="EMBL/GenBank/DDBJ databases">
        <authorList>
            <person name="King R."/>
        </authorList>
    </citation>
    <scope>NUCLEOTIDE SEQUENCE</scope>
</reference>
<name>A0A9N8KR49_CHRIL</name>
<organism evidence="1 2">
    <name type="scientific">Chrysodeixis includens</name>
    <name type="common">Soybean looper</name>
    <name type="synonym">Pseudoplusia includens</name>
    <dbReference type="NCBI Taxonomy" id="689277"/>
    <lineage>
        <taxon>Eukaryota</taxon>
        <taxon>Metazoa</taxon>
        <taxon>Ecdysozoa</taxon>
        <taxon>Arthropoda</taxon>
        <taxon>Hexapoda</taxon>
        <taxon>Insecta</taxon>
        <taxon>Pterygota</taxon>
        <taxon>Neoptera</taxon>
        <taxon>Endopterygota</taxon>
        <taxon>Lepidoptera</taxon>
        <taxon>Glossata</taxon>
        <taxon>Ditrysia</taxon>
        <taxon>Noctuoidea</taxon>
        <taxon>Noctuidae</taxon>
        <taxon>Plusiinae</taxon>
        <taxon>Chrysodeixis</taxon>
    </lineage>
</organism>
<protein>
    <submittedName>
        <fullName evidence="1">Uncharacterized protein</fullName>
    </submittedName>
</protein>
<dbReference type="EMBL" id="LR824009">
    <property type="protein sequence ID" value="CAD0197331.1"/>
    <property type="molecule type" value="Genomic_DNA"/>
</dbReference>
<evidence type="ECO:0000313" key="1">
    <source>
        <dbReference type="EMBL" id="CAD0197331.1"/>
    </source>
</evidence>